<accession>A0A1V3A039</accession>
<comment type="caution">
    <text evidence="2">The sequence shown here is derived from an EMBL/GenBank/DDBJ whole genome shotgun (WGS) entry which is preliminary data.</text>
</comment>
<keyword evidence="2" id="KW-0808">Transferase</keyword>
<dbReference type="Pfam" id="PF08241">
    <property type="entry name" value="Methyltransf_11"/>
    <property type="match status" value="1"/>
</dbReference>
<dbReference type="STRING" id="252474.B1A74_03990"/>
<evidence type="ECO:0000313" key="3">
    <source>
        <dbReference type="Proteomes" id="UP000189177"/>
    </source>
</evidence>
<protein>
    <submittedName>
        <fullName evidence="2">SAM-dependent methyltransferase</fullName>
    </submittedName>
</protein>
<reference evidence="2 3" key="1">
    <citation type="submission" date="2017-02" db="EMBL/GenBank/DDBJ databases">
        <title>Genomic diversity within the haloalkaliphilic genus Thioalkalivibrio.</title>
        <authorList>
            <person name="Ahn A.-C."/>
            <person name="Meier-Kolthoff J."/>
            <person name="Overmars L."/>
            <person name="Richter M."/>
            <person name="Woyke T."/>
            <person name="Sorokin D.Y."/>
            <person name="Muyzer G."/>
        </authorList>
    </citation>
    <scope>NUCLEOTIDE SEQUENCE [LARGE SCALE GENOMIC DNA]</scope>
    <source>
        <strain evidence="2 3">HL17</strain>
    </source>
</reference>
<dbReference type="RefSeq" id="WP_077243835.1">
    <property type="nucleotide sequence ID" value="NZ_MUZR01000010.1"/>
</dbReference>
<dbReference type="InterPro" id="IPR052356">
    <property type="entry name" value="Thiol_S-MT"/>
</dbReference>
<dbReference type="GO" id="GO:0032259">
    <property type="term" value="P:methylation"/>
    <property type="evidence" value="ECO:0007669"/>
    <property type="project" value="UniProtKB-KW"/>
</dbReference>
<dbReference type="SUPFAM" id="SSF53335">
    <property type="entry name" value="S-adenosyl-L-methionine-dependent methyltransferases"/>
    <property type="match status" value="1"/>
</dbReference>
<dbReference type="PANTHER" id="PTHR45036">
    <property type="entry name" value="METHYLTRANSFERASE LIKE 7B"/>
    <property type="match status" value="1"/>
</dbReference>
<dbReference type="InterPro" id="IPR029063">
    <property type="entry name" value="SAM-dependent_MTases_sf"/>
</dbReference>
<keyword evidence="3" id="KW-1185">Reference proteome</keyword>
<dbReference type="AlphaFoldDB" id="A0A1V3A039"/>
<dbReference type="PANTHER" id="PTHR45036:SF1">
    <property type="entry name" value="METHYLTRANSFERASE LIKE 7A"/>
    <property type="match status" value="1"/>
</dbReference>
<keyword evidence="2" id="KW-0489">Methyltransferase</keyword>
<dbReference type="Proteomes" id="UP000189177">
    <property type="component" value="Unassembled WGS sequence"/>
</dbReference>
<sequence>MRGLEQIPWLYDGFMVLADALGLRRWRMRLVSGARGRILEVGCGTGRNLPLYPQGAEVIGVEPDFLALRSARRRAPGVPLVVARAEALPFVEGQFDAVVSGLVFCSVQDPPAALGEVRRVLRADGELRMLEHVRHTRPMLARMQDRVQPAWTCVAGGCHPNRDTEASVEAAGFAIDPQDRVARGVMRRFTARPVAEAKMAGDEAQG</sequence>
<feature type="domain" description="Methyltransferase type 11" evidence="1">
    <location>
        <begin position="39"/>
        <end position="127"/>
    </location>
</feature>
<gene>
    <name evidence="2" type="ORF">B1A74_03990</name>
</gene>
<dbReference type="CDD" id="cd02440">
    <property type="entry name" value="AdoMet_MTases"/>
    <property type="match status" value="1"/>
</dbReference>
<dbReference type="GO" id="GO:0008757">
    <property type="term" value="F:S-adenosylmethionine-dependent methyltransferase activity"/>
    <property type="evidence" value="ECO:0007669"/>
    <property type="project" value="InterPro"/>
</dbReference>
<dbReference type="OrthoDB" id="323463at2"/>
<evidence type="ECO:0000313" key="2">
    <source>
        <dbReference type="EMBL" id="OOC10727.1"/>
    </source>
</evidence>
<proteinExistence type="predicted"/>
<dbReference type="InterPro" id="IPR013216">
    <property type="entry name" value="Methyltransf_11"/>
</dbReference>
<evidence type="ECO:0000259" key="1">
    <source>
        <dbReference type="Pfam" id="PF08241"/>
    </source>
</evidence>
<name>A0A1V3A039_9GAMM</name>
<dbReference type="EMBL" id="MUZR01000010">
    <property type="protein sequence ID" value="OOC10727.1"/>
    <property type="molecule type" value="Genomic_DNA"/>
</dbReference>
<dbReference type="Gene3D" id="3.40.50.150">
    <property type="entry name" value="Vaccinia Virus protein VP39"/>
    <property type="match status" value="1"/>
</dbReference>
<organism evidence="2 3">
    <name type="scientific">Thioalkalivibrio halophilus</name>
    <dbReference type="NCBI Taxonomy" id="252474"/>
    <lineage>
        <taxon>Bacteria</taxon>
        <taxon>Pseudomonadati</taxon>
        <taxon>Pseudomonadota</taxon>
        <taxon>Gammaproteobacteria</taxon>
        <taxon>Chromatiales</taxon>
        <taxon>Ectothiorhodospiraceae</taxon>
        <taxon>Thioalkalivibrio</taxon>
    </lineage>
</organism>